<dbReference type="EMBL" id="JAUKTV010000011">
    <property type="protein sequence ID" value="KAK0723878.1"/>
    <property type="molecule type" value="Genomic_DNA"/>
</dbReference>
<evidence type="ECO:0000313" key="3">
    <source>
        <dbReference type="EMBL" id="KAK0723878.1"/>
    </source>
</evidence>
<evidence type="ECO:0000256" key="1">
    <source>
        <dbReference type="SAM" id="MobiDB-lite"/>
    </source>
</evidence>
<keyword evidence="2" id="KW-0812">Transmembrane</keyword>
<keyword evidence="2" id="KW-0472">Membrane</keyword>
<sequence>MAPLQATNHSKQTHNGAAPHHALGYGSLDHTGTSTDVAEWETIFVSLAIVIGLLFGFICSFLQLILMYEMRSPKICHVRFVDEFLK</sequence>
<feature type="region of interest" description="Disordered" evidence="1">
    <location>
        <begin position="1"/>
        <end position="22"/>
    </location>
</feature>
<keyword evidence="4" id="KW-1185">Reference proteome</keyword>
<dbReference type="Proteomes" id="UP001172159">
    <property type="component" value="Unassembled WGS sequence"/>
</dbReference>
<keyword evidence="2" id="KW-1133">Transmembrane helix</keyword>
<proteinExistence type="predicted"/>
<reference evidence="3" key="1">
    <citation type="submission" date="2023-06" db="EMBL/GenBank/DDBJ databases">
        <title>Genome-scale phylogeny and comparative genomics of the fungal order Sordariales.</title>
        <authorList>
            <consortium name="Lawrence Berkeley National Laboratory"/>
            <person name="Hensen N."/>
            <person name="Bonometti L."/>
            <person name="Westerberg I."/>
            <person name="Brannstrom I.O."/>
            <person name="Guillou S."/>
            <person name="Cros-Aarteil S."/>
            <person name="Calhoun S."/>
            <person name="Haridas S."/>
            <person name="Kuo A."/>
            <person name="Mondo S."/>
            <person name="Pangilinan J."/>
            <person name="Riley R."/>
            <person name="Labutti K."/>
            <person name="Andreopoulos B."/>
            <person name="Lipzen A."/>
            <person name="Chen C."/>
            <person name="Yanf M."/>
            <person name="Daum C."/>
            <person name="Ng V."/>
            <person name="Clum A."/>
            <person name="Steindorff A."/>
            <person name="Ohm R."/>
            <person name="Martin F."/>
            <person name="Silar P."/>
            <person name="Natvig D."/>
            <person name="Lalanne C."/>
            <person name="Gautier V."/>
            <person name="Ament-Velasquez S.L."/>
            <person name="Kruys A."/>
            <person name="Hutchinson M.I."/>
            <person name="Powell A.J."/>
            <person name="Barry K."/>
            <person name="Miller A.N."/>
            <person name="Grigoriev I.V."/>
            <person name="Debuchy R."/>
            <person name="Gladieux P."/>
            <person name="Thoren M.H."/>
            <person name="Johannesson H."/>
        </authorList>
    </citation>
    <scope>NUCLEOTIDE SEQUENCE</scope>
    <source>
        <strain evidence="3">CBS 540.89</strain>
    </source>
</reference>
<accession>A0AA40AXP4</accession>
<feature type="transmembrane region" description="Helical" evidence="2">
    <location>
        <begin position="43"/>
        <end position="66"/>
    </location>
</feature>
<gene>
    <name evidence="3" type="ORF">B0T21DRAFT_372681</name>
</gene>
<evidence type="ECO:0000313" key="4">
    <source>
        <dbReference type="Proteomes" id="UP001172159"/>
    </source>
</evidence>
<feature type="compositionally biased region" description="Polar residues" evidence="1">
    <location>
        <begin position="1"/>
        <end position="15"/>
    </location>
</feature>
<name>A0AA40AXP4_9PEZI</name>
<organism evidence="3 4">
    <name type="scientific">Apiosordaria backusii</name>
    <dbReference type="NCBI Taxonomy" id="314023"/>
    <lineage>
        <taxon>Eukaryota</taxon>
        <taxon>Fungi</taxon>
        <taxon>Dikarya</taxon>
        <taxon>Ascomycota</taxon>
        <taxon>Pezizomycotina</taxon>
        <taxon>Sordariomycetes</taxon>
        <taxon>Sordariomycetidae</taxon>
        <taxon>Sordariales</taxon>
        <taxon>Lasiosphaeriaceae</taxon>
        <taxon>Apiosordaria</taxon>
    </lineage>
</organism>
<comment type="caution">
    <text evidence="3">The sequence shown here is derived from an EMBL/GenBank/DDBJ whole genome shotgun (WGS) entry which is preliminary data.</text>
</comment>
<protein>
    <submittedName>
        <fullName evidence="3">Uncharacterized protein</fullName>
    </submittedName>
</protein>
<evidence type="ECO:0000256" key="2">
    <source>
        <dbReference type="SAM" id="Phobius"/>
    </source>
</evidence>
<dbReference type="AlphaFoldDB" id="A0AA40AXP4"/>